<reference evidence="2" key="1">
    <citation type="submission" date="2015-04" db="UniProtKB">
        <authorList>
            <consortium name="EnsemblPlants"/>
        </authorList>
    </citation>
    <scope>IDENTIFICATION</scope>
</reference>
<feature type="region of interest" description="Disordered" evidence="1">
    <location>
        <begin position="13"/>
        <end position="32"/>
    </location>
</feature>
<sequence>MTPLLDCLPHHHRGCPPRHRQGHPPWRRGHPPGLAVGRLPVVPRGEATHCTFVDASYRARPPPLPTSTTPRLPRGRPPPLPPLDLAVPECRWVGGAESGYFEHQWERGGTERRGGAGSGHPRAPVAGGKGREEEVAGGKGREEEVANGLPTPPPSVEVEEEVRGKERRRGKRGGERE</sequence>
<feature type="compositionally biased region" description="Basic and acidic residues" evidence="1">
    <location>
        <begin position="103"/>
        <end position="114"/>
    </location>
</feature>
<name>A0A0E0K099_ORYPU</name>
<accession>A0A0E0K099</accession>
<dbReference type="Proteomes" id="UP000026962">
    <property type="component" value="Chromosome 2"/>
</dbReference>
<organism evidence="2">
    <name type="scientific">Oryza punctata</name>
    <name type="common">Red rice</name>
    <dbReference type="NCBI Taxonomy" id="4537"/>
    <lineage>
        <taxon>Eukaryota</taxon>
        <taxon>Viridiplantae</taxon>
        <taxon>Streptophyta</taxon>
        <taxon>Embryophyta</taxon>
        <taxon>Tracheophyta</taxon>
        <taxon>Spermatophyta</taxon>
        <taxon>Magnoliopsida</taxon>
        <taxon>Liliopsida</taxon>
        <taxon>Poales</taxon>
        <taxon>Poaceae</taxon>
        <taxon>BOP clade</taxon>
        <taxon>Oryzoideae</taxon>
        <taxon>Oryzeae</taxon>
        <taxon>Oryzinae</taxon>
        <taxon>Oryza</taxon>
    </lineage>
</organism>
<evidence type="ECO:0000313" key="3">
    <source>
        <dbReference type="Proteomes" id="UP000026962"/>
    </source>
</evidence>
<feature type="region of interest" description="Disordered" evidence="1">
    <location>
        <begin position="57"/>
        <end position="83"/>
    </location>
</feature>
<keyword evidence="3" id="KW-1185">Reference proteome</keyword>
<dbReference type="STRING" id="4537.A0A0E0K099"/>
<reference evidence="2" key="2">
    <citation type="submission" date="2018-05" db="EMBL/GenBank/DDBJ databases">
        <title>OpunRS2 (Oryza punctata Reference Sequence Version 2).</title>
        <authorList>
            <person name="Zhang J."/>
            <person name="Kudrna D."/>
            <person name="Lee S."/>
            <person name="Talag J."/>
            <person name="Welchert J."/>
            <person name="Wing R.A."/>
        </authorList>
    </citation>
    <scope>NUCLEOTIDE SEQUENCE [LARGE SCALE GENOMIC DNA]</scope>
</reference>
<dbReference type="EnsemblPlants" id="OPUNC02G16170.1">
    <property type="protein sequence ID" value="OPUNC02G16170.1"/>
    <property type="gene ID" value="OPUNC02G16170"/>
</dbReference>
<feature type="region of interest" description="Disordered" evidence="1">
    <location>
        <begin position="103"/>
        <end position="177"/>
    </location>
</feature>
<protein>
    <submittedName>
        <fullName evidence="2">Uncharacterized protein</fullName>
    </submittedName>
</protein>
<dbReference type="AlphaFoldDB" id="A0A0E0K099"/>
<evidence type="ECO:0000256" key="1">
    <source>
        <dbReference type="SAM" id="MobiDB-lite"/>
    </source>
</evidence>
<dbReference type="HOGENOM" id="CLU_1520234_0_0_1"/>
<dbReference type="Gramene" id="OPUNC02G16170.1">
    <property type="protein sequence ID" value="OPUNC02G16170.1"/>
    <property type="gene ID" value="OPUNC02G16170"/>
</dbReference>
<proteinExistence type="predicted"/>
<evidence type="ECO:0000313" key="2">
    <source>
        <dbReference type="EnsemblPlants" id="OPUNC02G16170.1"/>
    </source>
</evidence>
<feature type="compositionally biased region" description="Basic and acidic residues" evidence="1">
    <location>
        <begin position="129"/>
        <end position="144"/>
    </location>
</feature>
<feature type="compositionally biased region" description="Basic residues" evidence="1">
    <location>
        <begin position="13"/>
        <end position="30"/>
    </location>
</feature>